<dbReference type="SMART" id="SM00869">
    <property type="entry name" value="Autotransporter"/>
    <property type="match status" value="1"/>
</dbReference>
<dbReference type="PROSITE" id="PS51208">
    <property type="entry name" value="AUTOTRANSPORTER"/>
    <property type="match status" value="1"/>
</dbReference>
<proteinExistence type="predicted"/>
<dbReference type="AlphaFoldDB" id="A0A0W0WXQ9"/>
<dbReference type="Gene3D" id="2.40.128.130">
    <property type="entry name" value="Autotransporter beta-domain"/>
    <property type="match status" value="1"/>
</dbReference>
<comment type="caution">
    <text evidence="2">The sequence shown here is derived from an EMBL/GenBank/DDBJ whole genome shotgun (WGS) entry which is preliminary data.</text>
</comment>
<dbReference type="SMART" id="SM00710">
    <property type="entry name" value="PbH1"/>
    <property type="match status" value="7"/>
</dbReference>
<reference evidence="2 3" key="1">
    <citation type="submission" date="2015-11" db="EMBL/GenBank/DDBJ databases">
        <title>Genomic analysis of 38 Legionella species identifies large and diverse effector repertoires.</title>
        <authorList>
            <person name="Burstein D."/>
            <person name="Amaro F."/>
            <person name="Zusman T."/>
            <person name="Lifshitz Z."/>
            <person name="Cohen O."/>
            <person name="Gilbert J.A."/>
            <person name="Pupko T."/>
            <person name="Shuman H.A."/>
            <person name="Segal G."/>
        </authorList>
    </citation>
    <scope>NUCLEOTIDE SEQUENCE [LARGE SCALE GENOMIC DNA]</scope>
    <source>
        <strain evidence="2 3">Oak Ridge-10</strain>
    </source>
</reference>
<dbReference type="InterPro" id="IPR006626">
    <property type="entry name" value="PbH1"/>
</dbReference>
<sequence length="995" mass="103219">MLIRPYFPNIKSPVLKAIVAIVLAFTVDIAVAAPCPMYITTSIPGVCEVTSGSVTVTNTGSVGGIEANDSSIGSIRVLKGGHIVDSNNAGSGITIEDSTVSGNISNAGSISAYDTGIAIFHGSSVTGEISNTGSISTATGSGIVVEESTVSGGILNAGSISAYDTGIAIFHDSPVTGGISNVGSISTATGSGILVEESTVSGSISNTGSMSAGDTGIAIFFHSFITEGISNTGPLSAANGSGIVVEESTVLEGISNTSSISAHDAGIAVFFHSLITEGISNAGMISATDGSGIVVEESTISGSISNVGSISAHDAGIAVFFHSFVRDIFNTGPISTINGSGIVVEESTVSGNIFNAALVFAHDAGIAVFGRSSVSGGISNAGLLSAATGSGILVEDSTVSQGISNMGLISAQDAGIAIFRDSSITGGISNGGTIQGGQYAIFVDNTSRVSKLDIIGQRARIIGNVFAENTDVNITAGAHFTSEGAFNVQNFNIQSAAFFNMANSITTGTLVNRGILSLGVHSQSLAGTGHYTQEATGLLQIGAKNTTNYGKLSAAGTVNLTNSGAFDVQLTSDSSFRSGNVLYNVIRGNLLTPPTDDYTVTDNSYLWTFTAETNADNGVNLTIKPNPEAYFACSGTYCANAASVIIGQVTSGNTSFSPFVPLPTATDFCTAAAQSTPELFNENIQITRLISRSVMDNLPMWSTLHGRPIDDNMLYQPGQFWLKPYASFISQQQRTSVNGYHANAYGVMFGKDMQLPDNGIFGAALAGGYDKVQGKTVLDGQSIKTNAYQAFIYATNYFPNNVYLTGEGSLGLGFNNSERFMPLFNSTAKGNYHSWFTNFTAELGRGYALTQRLLFTPALNASYMYVNQTGFTENGSVMALKVQGNNNNSFLLGADTHLAYHVATSFASQSVILTAHAGIAYDVLNNQPVTAATFLAGGPTFSTYGIQYDDVICRAGIGLSLGRPKSPFSLTMKYDLQNGNDGYSGFLSMILKYKN</sequence>
<accession>A0A0W0WXQ9</accession>
<dbReference type="SUPFAM" id="SSF103515">
    <property type="entry name" value="Autotransporter"/>
    <property type="match status" value="1"/>
</dbReference>
<dbReference type="Pfam" id="PF03797">
    <property type="entry name" value="Autotransporter"/>
    <property type="match status" value="1"/>
</dbReference>
<dbReference type="PATRIC" id="fig|29423.5.peg.2345"/>
<dbReference type="InterPro" id="IPR005546">
    <property type="entry name" value="Autotransporte_beta"/>
</dbReference>
<evidence type="ECO:0000259" key="1">
    <source>
        <dbReference type="PROSITE" id="PS51208"/>
    </source>
</evidence>
<feature type="domain" description="Autotransporter" evidence="1">
    <location>
        <begin position="713"/>
        <end position="995"/>
    </location>
</feature>
<evidence type="ECO:0000313" key="2">
    <source>
        <dbReference type="EMBL" id="KTD37099.1"/>
    </source>
</evidence>
<dbReference type="InterPro" id="IPR036709">
    <property type="entry name" value="Autotransporte_beta_dom_sf"/>
</dbReference>
<organism evidence="2 3">
    <name type="scientific">Legionella oakridgensis</name>
    <dbReference type="NCBI Taxonomy" id="29423"/>
    <lineage>
        <taxon>Bacteria</taxon>
        <taxon>Pseudomonadati</taxon>
        <taxon>Pseudomonadota</taxon>
        <taxon>Gammaproteobacteria</taxon>
        <taxon>Legionellales</taxon>
        <taxon>Legionellaceae</taxon>
        <taxon>Legionella</taxon>
    </lineage>
</organism>
<protein>
    <submittedName>
        <fullName evidence="2">Outer membrane protein B</fullName>
    </submittedName>
</protein>
<evidence type="ECO:0000313" key="3">
    <source>
        <dbReference type="Proteomes" id="UP000054858"/>
    </source>
</evidence>
<name>A0A0W0WXQ9_9GAMM</name>
<gene>
    <name evidence="2" type="primary">ompB</name>
    <name evidence="2" type="ORF">Loak_2235</name>
</gene>
<dbReference type="Proteomes" id="UP000054858">
    <property type="component" value="Unassembled WGS sequence"/>
</dbReference>
<dbReference type="EMBL" id="LNYP01000031">
    <property type="protein sequence ID" value="KTD37099.1"/>
    <property type="molecule type" value="Genomic_DNA"/>
</dbReference>